<evidence type="ECO:0000313" key="7">
    <source>
        <dbReference type="Proteomes" id="UP000057820"/>
    </source>
</evidence>
<geneLocation type="plasmid" evidence="6">
    <name>2</name>
</geneLocation>
<dbReference type="Pfam" id="PF00392">
    <property type="entry name" value="GntR"/>
    <property type="match status" value="1"/>
</dbReference>
<dbReference type="KEGG" id="nfr:ERS450000_03604"/>
<dbReference type="PANTHER" id="PTHR44846">
    <property type="entry name" value="MANNOSYL-D-GLYCERATE TRANSPORT/METABOLISM SYSTEM REPRESSOR MNGR-RELATED"/>
    <property type="match status" value="1"/>
</dbReference>
<dbReference type="Proteomes" id="UP000057820">
    <property type="component" value="Plasmid 2"/>
</dbReference>
<protein>
    <submittedName>
        <fullName evidence="6">DNA-binding transcriptional repressor MngR</fullName>
    </submittedName>
</protein>
<keyword evidence="1" id="KW-0805">Transcription regulation</keyword>
<evidence type="ECO:0000256" key="4">
    <source>
        <dbReference type="SAM" id="MobiDB-lite"/>
    </source>
</evidence>
<gene>
    <name evidence="6" type="primary">mngR_1</name>
    <name evidence="6" type="ORF">ERS450000_03604</name>
</gene>
<dbReference type="SMART" id="SM00345">
    <property type="entry name" value="HTH_GNTR"/>
    <property type="match status" value="1"/>
</dbReference>
<organism evidence="6 7">
    <name type="scientific">Nocardia farcinica</name>
    <dbReference type="NCBI Taxonomy" id="37329"/>
    <lineage>
        <taxon>Bacteria</taxon>
        <taxon>Bacillati</taxon>
        <taxon>Actinomycetota</taxon>
        <taxon>Actinomycetes</taxon>
        <taxon>Mycobacteriales</taxon>
        <taxon>Nocardiaceae</taxon>
        <taxon>Nocardia</taxon>
    </lineage>
</organism>
<dbReference type="PROSITE" id="PS50949">
    <property type="entry name" value="HTH_GNTR"/>
    <property type="match status" value="1"/>
</dbReference>
<dbReference type="SMART" id="SM00866">
    <property type="entry name" value="UTRA"/>
    <property type="match status" value="1"/>
</dbReference>
<keyword evidence="2 6" id="KW-0238">DNA-binding</keyword>
<dbReference type="CDD" id="cd07377">
    <property type="entry name" value="WHTH_GntR"/>
    <property type="match status" value="1"/>
</dbReference>
<dbReference type="Pfam" id="PF07702">
    <property type="entry name" value="UTRA"/>
    <property type="match status" value="1"/>
</dbReference>
<accession>A0A0H5NY47</accession>
<dbReference type="InterPro" id="IPR011663">
    <property type="entry name" value="UTRA"/>
</dbReference>
<dbReference type="InterPro" id="IPR000524">
    <property type="entry name" value="Tscrpt_reg_HTH_GntR"/>
</dbReference>
<feature type="domain" description="HTH gntR-type" evidence="5">
    <location>
        <begin position="2"/>
        <end position="70"/>
    </location>
</feature>
<dbReference type="GO" id="GO:0003700">
    <property type="term" value="F:DNA-binding transcription factor activity"/>
    <property type="evidence" value="ECO:0007669"/>
    <property type="project" value="InterPro"/>
</dbReference>
<keyword evidence="3" id="KW-0804">Transcription</keyword>
<dbReference type="GO" id="GO:0003677">
    <property type="term" value="F:DNA binding"/>
    <property type="evidence" value="ECO:0007669"/>
    <property type="project" value="UniProtKB-KW"/>
</dbReference>
<dbReference type="InterPro" id="IPR036388">
    <property type="entry name" value="WH-like_DNA-bd_sf"/>
</dbReference>
<dbReference type="Gene3D" id="1.10.10.10">
    <property type="entry name" value="Winged helix-like DNA-binding domain superfamily/Winged helix DNA-binding domain"/>
    <property type="match status" value="1"/>
</dbReference>
<dbReference type="SUPFAM" id="SSF64288">
    <property type="entry name" value="Chorismate lyase-like"/>
    <property type="match status" value="1"/>
</dbReference>
<dbReference type="InterPro" id="IPR028978">
    <property type="entry name" value="Chorismate_lyase_/UTRA_dom_sf"/>
</dbReference>
<name>A0A0H5NY47_NOCFR</name>
<dbReference type="SUPFAM" id="SSF46785">
    <property type="entry name" value="Winged helix' DNA-binding domain"/>
    <property type="match status" value="1"/>
</dbReference>
<proteinExistence type="predicted"/>
<reference evidence="7" key="1">
    <citation type="submission" date="2015-03" db="EMBL/GenBank/DDBJ databases">
        <authorList>
            <consortium name="Pathogen Informatics"/>
        </authorList>
    </citation>
    <scope>NUCLEOTIDE SEQUENCE [LARGE SCALE GENOMIC DNA]</scope>
    <source>
        <strain evidence="7">NCTC11134</strain>
        <plasmid evidence="7">2</plasmid>
    </source>
</reference>
<evidence type="ECO:0000256" key="1">
    <source>
        <dbReference type="ARBA" id="ARBA00023015"/>
    </source>
</evidence>
<evidence type="ECO:0000259" key="5">
    <source>
        <dbReference type="PROSITE" id="PS50949"/>
    </source>
</evidence>
<dbReference type="RefSeq" id="WP_060593625.1">
    <property type="nucleotide sequence ID" value="NZ_CP031418.1"/>
</dbReference>
<dbReference type="GO" id="GO:0045892">
    <property type="term" value="P:negative regulation of DNA-templated transcription"/>
    <property type="evidence" value="ECO:0007669"/>
    <property type="project" value="TreeGrafter"/>
</dbReference>
<dbReference type="InterPro" id="IPR036390">
    <property type="entry name" value="WH_DNA-bd_sf"/>
</dbReference>
<dbReference type="PANTHER" id="PTHR44846:SF17">
    <property type="entry name" value="GNTR-FAMILY TRANSCRIPTIONAL REGULATOR"/>
    <property type="match status" value="1"/>
</dbReference>
<keyword evidence="6" id="KW-0614">Plasmid</keyword>
<sequence length="265" mass="30181">MVAKYERVAESIRHKIRTKQLPAGERLPAETALSEEYKVSVPTIRQAMGVLRAEGLIESRQGIGTYVRAPRQKVRRDSARHQWEKDRARSAETERRATGATERDTGLAIDDLQFTAWYDRVEADERLAAVFEIPVGTTLLQRNYRTKLRNEPAPLNLSTSYMVYDVAAANPELVDDTNEPWPGGTHHQLYTLGIEVDRVVETVSTRPPTTAEVEELDITPTVSVFVVRKRMIDTSGHTVEYSDVILPGDRTEMTFETKLTRWDRR</sequence>
<evidence type="ECO:0000256" key="3">
    <source>
        <dbReference type="ARBA" id="ARBA00023163"/>
    </source>
</evidence>
<feature type="region of interest" description="Disordered" evidence="4">
    <location>
        <begin position="76"/>
        <end position="102"/>
    </location>
</feature>
<evidence type="ECO:0000313" key="6">
    <source>
        <dbReference type="EMBL" id="CRY79964.1"/>
    </source>
</evidence>
<dbReference type="InterPro" id="IPR050679">
    <property type="entry name" value="Bact_HTH_transcr_reg"/>
</dbReference>
<dbReference type="Gene3D" id="3.40.1410.10">
    <property type="entry name" value="Chorismate lyase-like"/>
    <property type="match status" value="1"/>
</dbReference>
<evidence type="ECO:0000256" key="2">
    <source>
        <dbReference type="ARBA" id="ARBA00023125"/>
    </source>
</evidence>
<dbReference type="AlphaFoldDB" id="A0A0H5NY47"/>
<dbReference type="EMBL" id="LN868939">
    <property type="protein sequence ID" value="CRY79964.1"/>
    <property type="molecule type" value="Genomic_DNA"/>
</dbReference>
<dbReference type="PRINTS" id="PR00035">
    <property type="entry name" value="HTHGNTR"/>
</dbReference>